<dbReference type="Gene3D" id="3.90.1150.10">
    <property type="entry name" value="Aspartate Aminotransferase, domain 1"/>
    <property type="match status" value="1"/>
</dbReference>
<keyword evidence="2 6" id="KW-0032">Aminotransferase</keyword>
<dbReference type="InterPro" id="IPR015422">
    <property type="entry name" value="PyrdxlP-dep_Trfase_small"/>
</dbReference>
<name>A0ABT2HUR4_9MICO</name>
<evidence type="ECO:0000313" key="7">
    <source>
        <dbReference type="Proteomes" id="UP001525379"/>
    </source>
</evidence>
<evidence type="ECO:0000259" key="5">
    <source>
        <dbReference type="Pfam" id="PF00155"/>
    </source>
</evidence>
<sequence>MLVTNNAARGPETGRNLDPWYSSYADRTKGLAASEVRALFAVASRPEVVSLAGGSPFVKALPEELIDSAFRSMMREHGPEALQYGGGQGIPQIREQILDIMALEGITDASADDIVTTTGSQHGLDIVSKLFLNPGDVVLAESPSYVGAIGTFRAYEADTVHVEMDEHGLIPSALEETLHRLRSECRVVKFLYTIPNFNNPAGSMMTAERRHEILEVCRREHLLIVEDNPYGLLYYDEQPPHAIRSLDSENVVYLGSFSKILSPGVRVGYVLAPHAIREKMILAVESSILSPSTFNQWLVNEYLKQADWKAQVAAYRDIYRERRDALDAALREHFPQFVWEKPNGGFFIWLQLPEQLDAKQMLPRAVKELVAYTPGTAFYADGRGQHAMRLAFCTETPERLATGVRRLATVINGELDLLETFGGLPMRSRPESGVIMPPPDIN</sequence>
<evidence type="ECO:0000313" key="6">
    <source>
        <dbReference type="EMBL" id="MCT2042059.1"/>
    </source>
</evidence>
<dbReference type="InterPro" id="IPR015421">
    <property type="entry name" value="PyrdxlP-dep_Trfase_major"/>
</dbReference>
<dbReference type="InterPro" id="IPR015424">
    <property type="entry name" value="PyrdxlP-dep_Trfase"/>
</dbReference>
<dbReference type="CDD" id="cd00609">
    <property type="entry name" value="AAT_like"/>
    <property type="match status" value="1"/>
</dbReference>
<protein>
    <submittedName>
        <fullName evidence="6">PLP-dependent aminotransferase family protein</fullName>
    </submittedName>
</protein>
<dbReference type="RefSeq" id="WP_260103733.1">
    <property type="nucleotide sequence ID" value="NZ_JALXSQ010000004.1"/>
</dbReference>
<feature type="domain" description="Aminotransferase class I/classII large" evidence="5">
    <location>
        <begin position="68"/>
        <end position="407"/>
    </location>
</feature>
<evidence type="ECO:0000256" key="1">
    <source>
        <dbReference type="ARBA" id="ARBA00001933"/>
    </source>
</evidence>
<dbReference type="InterPro" id="IPR050859">
    <property type="entry name" value="Class-I_PLP-dep_aminotransf"/>
</dbReference>
<keyword evidence="7" id="KW-1185">Reference proteome</keyword>
<dbReference type="Pfam" id="PF00155">
    <property type="entry name" value="Aminotran_1_2"/>
    <property type="match status" value="1"/>
</dbReference>
<accession>A0ABT2HUR4</accession>
<comment type="caution">
    <text evidence="6">The sequence shown here is derived from an EMBL/GenBank/DDBJ whole genome shotgun (WGS) entry which is preliminary data.</text>
</comment>
<evidence type="ECO:0000256" key="2">
    <source>
        <dbReference type="ARBA" id="ARBA00022576"/>
    </source>
</evidence>
<gene>
    <name evidence="6" type="ORF">M3D15_01695</name>
</gene>
<dbReference type="PANTHER" id="PTHR42790">
    <property type="entry name" value="AMINOTRANSFERASE"/>
    <property type="match status" value="1"/>
</dbReference>
<comment type="cofactor">
    <cofactor evidence="1">
        <name>pyridoxal 5'-phosphate</name>
        <dbReference type="ChEBI" id="CHEBI:597326"/>
    </cofactor>
</comment>
<evidence type="ECO:0000256" key="4">
    <source>
        <dbReference type="ARBA" id="ARBA00022898"/>
    </source>
</evidence>
<dbReference type="SUPFAM" id="SSF53383">
    <property type="entry name" value="PLP-dependent transferases"/>
    <property type="match status" value="1"/>
</dbReference>
<keyword evidence="3" id="KW-0808">Transferase</keyword>
<dbReference type="Gene3D" id="3.40.640.10">
    <property type="entry name" value="Type I PLP-dependent aspartate aminotransferase-like (Major domain)"/>
    <property type="match status" value="1"/>
</dbReference>
<dbReference type="GO" id="GO:0008483">
    <property type="term" value="F:transaminase activity"/>
    <property type="evidence" value="ECO:0007669"/>
    <property type="project" value="UniProtKB-KW"/>
</dbReference>
<evidence type="ECO:0000256" key="3">
    <source>
        <dbReference type="ARBA" id="ARBA00022679"/>
    </source>
</evidence>
<organism evidence="6 7">
    <name type="scientific">Pseudoclavibacter albus</name>
    <dbReference type="NCBI Taxonomy" id="272241"/>
    <lineage>
        <taxon>Bacteria</taxon>
        <taxon>Bacillati</taxon>
        <taxon>Actinomycetota</taxon>
        <taxon>Actinomycetes</taxon>
        <taxon>Micrococcales</taxon>
        <taxon>Microbacteriaceae</taxon>
        <taxon>Pseudoclavibacter</taxon>
    </lineage>
</organism>
<dbReference type="PANTHER" id="PTHR42790:SF19">
    <property type="entry name" value="KYNURENINE_ALPHA-AMINOADIPATE AMINOTRANSFERASE, MITOCHONDRIAL"/>
    <property type="match status" value="1"/>
</dbReference>
<dbReference type="EMBL" id="JALXSQ010000004">
    <property type="protein sequence ID" value="MCT2042059.1"/>
    <property type="molecule type" value="Genomic_DNA"/>
</dbReference>
<keyword evidence="4" id="KW-0663">Pyridoxal phosphate</keyword>
<proteinExistence type="predicted"/>
<dbReference type="Proteomes" id="UP001525379">
    <property type="component" value="Unassembled WGS sequence"/>
</dbReference>
<reference evidence="6 7" key="1">
    <citation type="submission" date="2022-04" db="EMBL/GenBank/DDBJ databases">
        <title>Human microbiome associated bacterial genomes.</title>
        <authorList>
            <person name="Sandstrom S."/>
            <person name="Salamzade R."/>
            <person name="Kalan L.R."/>
        </authorList>
    </citation>
    <scope>NUCLEOTIDE SEQUENCE [LARGE SCALE GENOMIC DNA]</scope>
    <source>
        <strain evidence="7">p3-SID1799</strain>
    </source>
</reference>
<dbReference type="InterPro" id="IPR004839">
    <property type="entry name" value="Aminotransferase_I/II_large"/>
</dbReference>